<reference evidence="1" key="2">
    <citation type="submission" date="2021-08" db="EMBL/GenBank/DDBJ databases">
        <authorList>
            <person name="Tani A."/>
            <person name="Ola A."/>
            <person name="Ogura Y."/>
            <person name="Katsura K."/>
            <person name="Hayashi T."/>
        </authorList>
    </citation>
    <scope>NUCLEOTIDE SEQUENCE</scope>
    <source>
        <strain evidence="1">KCTC 52305</strain>
    </source>
</reference>
<reference evidence="1" key="1">
    <citation type="journal article" date="2021" name="Front. Microbiol.">
        <title>Comprehensive Comparative Genomics and Phenotyping of Methylobacterium Species.</title>
        <authorList>
            <person name="Alessa O."/>
            <person name="Ogura Y."/>
            <person name="Fujitani Y."/>
            <person name="Takami H."/>
            <person name="Hayashi T."/>
            <person name="Sahin N."/>
            <person name="Tani A."/>
        </authorList>
    </citation>
    <scope>NUCLEOTIDE SEQUENCE</scope>
    <source>
        <strain evidence="1">KCTC 52305</strain>
    </source>
</reference>
<dbReference type="EMBL" id="BPQH01000007">
    <property type="protein sequence ID" value="GJD49880.1"/>
    <property type="molecule type" value="Genomic_DNA"/>
</dbReference>
<dbReference type="Proteomes" id="UP001055167">
    <property type="component" value="Unassembled WGS sequence"/>
</dbReference>
<comment type="caution">
    <text evidence="1">The sequence shown here is derived from an EMBL/GenBank/DDBJ whole genome shotgun (WGS) entry which is preliminary data.</text>
</comment>
<proteinExistence type="predicted"/>
<protein>
    <submittedName>
        <fullName evidence="1">Uncharacterized protein</fullName>
    </submittedName>
</protein>
<evidence type="ECO:0000313" key="1">
    <source>
        <dbReference type="EMBL" id="GJD49880.1"/>
    </source>
</evidence>
<name>A0ABQ4QYD8_9HYPH</name>
<accession>A0ABQ4QYD8</accession>
<gene>
    <name evidence="1" type="ORF">OPKNFCMD_2616</name>
</gene>
<evidence type="ECO:0000313" key="2">
    <source>
        <dbReference type="Proteomes" id="UP001055167"/>
    </source>
</evidence>
<dbReference type="RefSeq" id="WP_162501437.1">
    <property type="nucleotide sequence ID" value="NZ_BPQH01000007.1"/>
</dbReference>
<keyword evidence="2" id="KW-1185">Reference proteome</keyword>
<sequence length="45" mass="5045">MVEARKERAFDGYCTVYLGPHVIITNLTDSAADALISIHRRLNGR</sequence>
<organism evidence="1 2">
    <name type="scientific">Methylobacterium crusticola</name>
    <dbReference type="NCBI Taxonomy" id="1697972"/>
    <lineage>
        <taxon>Bacteria</taxon>
        <taxon>Pseudomonadati</taxon>
        <taxon>Pseudomonadota</taxon>
        <taxon>Alphaproteobacteria</taxon>
        <taxon>Hyphomicrobiales</taxon>
        <taxon>Methylobacteriaceae</taxon>
        <taxon>Methylobacterium</taxon>
    </lineage>
</organism>